<keyword evidence="3" id="KW-0805">Transcription regulation</keyword>
<reference evidence="7 8" key="1">
    <citation type="submission" date="2020-01" db="EMBL/GenBank/DDBJ databases">
        <title>Identification and distribution of gene clusters putatively required for synthesis of sphingolipid metabolism inhibitors in phylogenetically diverse species of the filamentous fungus Fusarium.</title>
        <authorList>
            <person name="Kim H.-S."/>
            <person name="Busman M."/>
            <person name="Brown D.W."/>
            <person name="Divon H."/>
            <person name="Uhlig S."/>
            <person name="Proctor R.H."/>
        </authorList>
    </citation>
    <scope>NUCLEOTIDE SEQUENCE [LARGE SCALE GENOMIC DNA]</scope>
    <source>
        <strain evidence="7 8">NRRL 20459</strain>
    </source>
</reference>
<dbReference type="PANTHER" id="PTHR36206:SF16">
    <property type="entry name" value="TRANSCRIPTION FACTOR DOMAIN-CONTAINING PROTEIN-RELATED"/>
    <property type="match status" value="1"/>
</dbReference>
<evidence type="ECO:0000256" key="1">
    <source>
        <dbReference type="ARBA" id="ARBA00022723"/>
    </source>
</evidence>
<keyword evidence="6" id="KW-0539">Nucleus</keyword>
<dbReference type="EMBL" id="JAADYS010002573">
    <property type="protein sequence ID" value="KAF4457797.1"/>
    <property type="molecule type" value="Genomic_DNA"/>
</dbReference>
<evidence type="ECO:0000256" key="5">
    <source>
        <dbReference type="ARBA" id="ARBA00023163"/>
    </source>
</evidence>
<dbReference type="PANTHER" id="PTHR36206">
    <property type="entry name" value="ASPERCRYPTIN BIOSYNTHESIS CLUSTER-SPECIFIC TRANSCRIPTION REGULATOR ATNN-RELATED"/>
    <property type="match status" value="1"/>
</dbReference>
<keyword evidence="4" id="KW-0238">DNA-binding</keyword>
<gene>
    <name evidence="7" type="ORF">FALBO_15136</name>
</gene>
<keyword evidence="8" id="KW-1185">Reference proteome</keyword>
<evidence type="ECO:0000256" key="6">
    <source>
        <dbReference type="ARBA" id="ARBA00023242"/>
    </source>
</evidence>
<evidence type="ECO:0000256" key="3">
    <source>
        <dbReference type="ARBA" id="ARBA00023015"/>
    </source>
</evidence>
<comment type="caution">
    <text evidence="7">The sequence shown here is derived from an EMBL/GenBank/DDBJ whole genome shotgun (WGS) entry which is preliminary data.</text>
</comment>
<proteinExistence type="predicted"/>
<dbReference type="GO" id="GO:0046872">
    <property type="term" value="F:metal ion binding"/>
    <property type="evidence" value="ECO:0007669"/>
    <property type="project" value="UniProtKB-KW"/>
</dbReference>
<dbReference type="InterPro" id="IPR052360">
    <property type="entry name" value="Transcr_Regulatory_Proteins"/>
</dbReference>
<keyword evidence="2" id="KW-0862">Zinc</keyword>
<evidence type="ECO:0000256" key="4">
    <source>
        <dbReference type="ARBA" id="ARBA00023125"/>
    </source>
</evidence>
<dbReference type="Proteomes" id="UP000554235">
    <property type="component" value="Unassembled WGS sequence"/>
</dbReference>
<keyword evidence="5" id="KW-0804">Transcription</keyword>
<protein>
    <recommendedName>
        <fullName evidence="9">C6 zinc finger domain protein</fullName>
    </recommendedName>
</protein>
<dbReference type="OrthoDB" id="3145928at2759"/>
<dbReference type="AlphaFoldDB" id="A0A8H4KX58"/>
<sequence length="468" mass="52309">MAQHEEKRYFDFFRVVASSKLSGVFPSRFWESLVLQASSSEAMILHGASALGAVYKSKSHDLCDGMLQHHVSATTTIRDGQRFALKQYAKVLDMLQTQLPRTDFRWLRNGLITCVLITALELVQGNHKAATTHLKNGFKLVRRAQSYGFTLEPDLAEPFTRACMQSIILDGSSRDWIDTVVDPLWESPAIPQEFTSLSEARSHLEALLMSAVRLAETFEAHDHGRGGFPTDIAQQQAVLERASSCWLQAYEASLHVLLSQSNHRTIYGVYILRMFHTMVSIMISTAMDAPFECPFDRYTEQFAAIIGQTLRMWDMNGFAVGRPFEGHRKATGPRVTFDPGIISPLYYTAVKCRDPGLRRQAIGLLTVAPYREGVWSSIVVARIARAVVEMEEDGFYDGVSFATDALAPVDPETCGRFPPLLESSRFHTVRVSISEEAGGRRIFTCSKASSGGRGYCDETTVEFNFTDE</sequence>
<evidence type="ECO:0008006" key="9">
    <source>
        <dbReference type="Google" id="ProtNLM"/>
    </source>
</evidence>
<evidence type="ECO:0000313" key="7">
    <source>
        <dbReference type="EMBL" id="KAF4457797.1"/>
    </source>
</evidence>
<evidence type="ECO:0000256" key="2">
    <source>
        <dbReference type="ARBA" id="ARBA00022833"/>
    </source>
</evidence>
<name>A0A8H4KX58_9HYPO</name>
<keyword evidence="1" id="KW-0479">Metal-binding</keyword>
<evidence type="ECO:0000313" key="8">
    <source>
        <dbReference type="Proteomes" id="UP000554235"/>
    </source>
</evidence>
<organism evidence="7 8">
    <name type="scientific">Fusarium albosuccineum</name>
    <dbReference type="NCBI Taxonomy" id="1237068"/>
    <lineage>
        <taxon>Eukaryota</taxon>
        <taxon>Fungi</taxon>
        <taxon>Dikarya</taxon>
        <taxon>Ascomycota</taxon>
        <taxon>Pezizomycotina</taxon>
        <taxon>Sordariomycetes</taxon>
        <taxon>Hypocreomycetidae</taxon>
        <taxon>Hypocreales</taxon>
        <taxon>Nectriaceae</taxon>
        <taxon>Fusarium</taxon>
        <taxon>Fusarium decemcellulare species complex</taxon>
    </lineage>
</organism>
<accession>A0A8H4KX58</accession>
<dbReference type="GO" id="GO:0003677">
    <property type="term" value="F:DNA binding"/>
    <property type="evidence" value="ECO:0007669"/>
    <property type="project" value="UniProtKB-KW"/>
</dbReference>